<evidence type="ECO:0008006" key="3">
    <source>
        <dbReference type="Google" id="ProtNLM"/>
    </source>
</evidence>
<gene>
    <name evidence="1" type="ORF">MPDQ_008122</name>
</gene>
<accession>A0A507QUH2</accession>
<protein>
    <recommendedName>
        <fullName evidence="3">Alcohol acetyltransferase</fullName>
    </recommendedName>
</protein>
<dbReference type="PANTHER" id="PTHR28037:SF1">
    <property type="entry name" value="ALCOHOL O-ACETYLTRANSFERASE 1-RELATED"/>
    <property type="match status" value="1"/>
</dbReference>
<proteinExistence type="predicted"/>
<dbReference type="EMBL" id="VIFY01000097">
    <property type="protein sequence ID" value="TQB70711.1"/>
    <property type="molecule type" value="Genomic_DNA"/>
</dbReference>
<comment type="caution">
    <text evidence="1">The sequence shown here is derived from an EMBL/GenBank/DDBJ whole genome shotgun (WGS) entry which is preliminary data.</text>
</comment>
<dbReference type="AlphaFoldDB" id="A0A507QUH2"/>
<dbReference type="Proteomes" id="UP000319663">
    <property type="component" value="Unassembled WGS sequence"/>
</dbReference>
<reference evidence="1 2" key="1">
    <citation type="submission" date="2019-06" db="EMBL/GenBank/DDBJ databases">
        <title>Wine fermentation using esterase from Monascus purpureus.</title>
        <authorList>
            <person name="Geng C."/>
            <person name="Zhang Y."/>
        </authorList>
    </citation>
    <scope>NUCLEOTIDE SEQUENCE [LARGE SCALE GENOMIC DNA]</scope>
    <source>
        <strain evidence="1">HQ1</strain>
    </source>
</reference>
<name>A0A507QUH2_MONPU</name>
<dbReference type="STRING" id="5098.A0A507QUH2"/>
<organism evidence="1 2">
    <name type="scientific">Monascus purpureus</name>
    <name type="common">Red mold</name>
    <name type="synonym">Monascus anka</name>
    <dbReference type="NCBI Taxonomy" id="5098"/>
    <lineage>
        <taxon>Eukaryota</taxon>
        <taxon>Fungi</taxon>
        <taxon>Dikarya</taxon>
        <taxon>Ascomycota</taxon>
        <taxon>Pezizomycotina</taxon>
        <taxon>Eurotiomycetes</taxon>
        <taxon>Eurotiomycetidae</taxon>
        <taxon>Eurotiales</taxon>
        <taxon>Aspergillaceae</taxon>
        <taxon>Monascus</taxon>
    </lineage>
</organism>
<dbReference type="Pfam" id="PF07247">
    <property type="entry name" value="AATase"/>
    <property type="match status" value="1"/>
</dbReference>
<dbReference type="GO" id="GO:0008080">
    <property type="term" value="F:N-acetyltransferase activity"/>
    <property type="evidence" value="ECO:0007669"/>
    <property type="project" value="TreeGrafter"/>
</dbReference>
<sequence length="502" mass="55847">MKKLRAASKTDQRCITRHALGWYRALVITGLYTQQPGESTSSNTFDTFNVDSYIPILKSCVATYPILSAAIRNEGSQNPEFVRPDHLDLRKHIAIAQPGPVDSGDGNEDYELALLKRVTLTTHDEMFRDVGTVPPWRVVILPVPPSDHSRGQRVYILFAYSHSHGDGRSGLNFHKTFLEGLDSEHGHDHDPMYKTTNLPPLPPPLEEVCNLRISWLFLLAVLMGPYLPDRLRDWLGLRGLLAHPTPDTWLGTPMRYEEDDFRTASEILILPKETVEGVLVACRAHGAKFTGLLNHVIVHVLSRVLPFSGSFIGNIVVDLRHLVKGYTEDDMVNAVSSVLEVSARVDSSYDDDGAHIKQHEAMWTAARKTTTHLAARANTTSGQPIGLIKYVSNIRDWYTGQLGKDRSSSYEISNLVSFDPRRGSTQQKKTAWDIERVFFSQPANVTGCPLNFQVVSRKGGGMVITINWQVGVLGVDDEDIFVKEVAKGIEQLLADIAVDSSS</sequence>
<dbReference type="InterPro" id="IPR052058">
    <property type="entry name" value="Alcohol_O-acetyltransferase"/>
</dbReference>
<evidence type="ECO:0000313" key="2">
    <source>
        <dbReference type="Proteomes" id="UP000319663"/>
    </source>
</evidence>
<dbReference type="InterPro" id="IPR010828">
    <property type="entry name" value="Atf2/Sli1-like"/>
</dbReference>
<evidence type="ECO:0000313" key="1">
    <source>
        <dbReference type="EMBL" id="TQB70711.1"/>
    </source>
</evidence>
<dbReference type="PANTHER" id="PTHR28037">
    <property type="entry name" value="ALCOHOL O-ACETYLTRANSFERASE 1-RELATED"/>
    <property type="match status" value="1"/>
</dbReference>
<keyword evidence="2" id="KW-1185">Reference proteome</keyword>